<dbReference type="PROSITE" id="PS50222">
    <property type="entry name" value="EF_HAND_2"/>
    <property type="match status" value="1"/>
</dbReference>
<evidence type="ECO:0000256" key="12">
    <source>
        <dbReference type="SAM" id="Phobius"/>
    </source>
</evidence>
<dbReference type="GO" id="GO:0006874">
    <property type="term" value="P:intracellular calcium ion homeostasis"/>
    <property type="evidence" value="ECO:0007669"/>
    <property type="project" value="TreeGrafter"/>
</dbReference>
<keyword evidence="15" id="KW-1185">Reference proteome</keyword>
<evidence type="ECO:0000256" key="3">
    <source>
        <dbReference type="ARBA" id="ARBA00022568"/>
    </source>
</evidence>
<evidence type="ECO:0000256" key="4">
    <source>
        <dbReference type="ARBA" id="ARBA00022673"/>
    </source>
</evidence>
<feature type="domain" description="EF-hand" evidence="13">
    <location>
        <begin position="448"/>
        <end position="483"/>
    </location>
</feature>
<dbReference type="SUPFAM" id="SSF47473">
    <property type="entry name" value="EF-hand"/>
    <property type="match status" value="1"/>
</dbReference>
<evidence type="ECO:0000256" key="7">
    <source>
        <dbReference type="ARBA" id="ARBA00022989"/>
    </source>
</evidence>
<dbReference type="GO" id="GO:0005262">
    <property type="term" value="F:calcium channel activity"/>
    <property type="evidence" value="ECO:0007669"/>
    <property type="project" value="UniProtKB-KW"/>
</dbReference>
<name>A0A9P6VHV8_9HELO</name>
<dbReference type="OrthoDB" id="544685at2759"/>
<dbReference type="PANTHER" id="PTHR31323:SF15">
    <property type="entry name" value="MECHANOSENSITIVE ION CHANNEL PROTEIN MSY1"/>
    <property type="match status" value="1"/>
</dbReference>
<dbReference type="Pfam" id="PF25886">
    <property type="entry name" value="Msy1"/>
    <property type="match status" value="1"/>
</dbReference>
<evidence type="ECO:0000259" key="13">
    <source>
        <dbReference type="PROSITE" id="PS50222"/>
    </source>
</evidence>
<sequence length="1024" mass="113636">MSTPVREKEQYSFPAFEPNQSANVPLERQSSEEDGTLQGEPPDDAIDDNHLRVTTSYAKGFEYLDRPDRSPKSPSAQREQSQRLDDDLEVLRAERVVSNAEQDSVGRSKSMARSRSRTNAEPVDDFDIGTTPIHEKTKIYQPPANPTTNIAKFFKKIHNTSFLVRYFFYITPLVLLLLIPLLFGLLLFKQATVGGVRLFWFGIWLEIVWLTLWASRIISKWIPWPMGMVSSLFTNNAKKWRDLGKALEVPATLFFWVLAVEISFLPTMKNHHLDGSKGTRPWELIVNKIIISMLIGAALNFVEKIIIQLIAISFHLRTYSDRIEINKFQIASLVKLYNYSKEKIAMDDSEFETTHTGPSSGARTPMQYVNKAQKNALHAFNRVGDVAGKVAGDFTGRAVHSSTHPQQVVLQLLGSTTGSQVLARRLYRTFVHEDSDTVQSDDLRPSFDNDDEADAAFTMFDKDLNGDISMEELEAVCVEIGRERKAITASLKDLDSVVSKLDHVLLAIVAIITILVFVSIISTSAATAITSLGSTVLALSWLLQATAQEFLQSIIFVFVKHPFDVGDRVTIYGNTGSMMRGDDYFVKEISLLFTEFKKMEGHVVQAPNSYLNTLFILNQRRSGGLAEAVPVTVKFGTTLEQIETLRNRLLEFVGAENREYQKNILTELTTIYEAYSITLNVVFFYKSNWQNELLRLQRRNKFICAMMVTMQELGIEGPRRMLAGAAPEYPVYLNDAYPHQSTSSDEPPPAGPGPSSGSLAHETSSEGTFQASQPTYPATGPPIQPVPLNNHPSILRNRNGPSDSRNRGESISQMGRRVDFSLGMSSISSGADFGDVYEDLRPKLPPSIIKTSPSPGPGRGSKESGRPSNDTDSLARTTSRDSMGRVPSSQSNRTHRNRFFPRGRSKLGTAEEGTDLDDLEAGTREFAMTDMPDIPEASGDNSASWGKNTEKEALERAETGQAGLGTGRKRAGTTDGAASGRIDPRSGLVSPQAVQRDSAFERGDLPMADVRGVRRAATEKIVRF</sequence>
<gene>
    <name evidence="14" type="ORF">D0Z07_5755</name>
</gene>
<comment type="similarity">
    <text evidence="2">Belongs to the MscS (TC 1.A.23) family.</text>
</comment>
<dbReference type="InterPro" id="IPR002048">
    <property type="entry name" value="EF_hand_dom"/>
</dbReference>
<dbReference type="PANTHER" id="PTHR31323">
    <property type="entry name" value="MECHANOSENSITIVE ION CHANNEL PROTEIN MSY2"/>
    <property type="match status" value="1"/>
</dbReference>
<dbReference type="FunFam" id="1.10.238.10:FF:000345">
    <property type="entry name" value="Mechanosensitive ion channel protein"/>
    <property type="match status" value="1"/>
</dbReference>
<feature type="compositionally biased region" description="Polar residues" evidence="11">
    <location>
        <begin position="99"/>
        <end position="109"/>
    </location>
</feature>
<keyword evidence="7 12" id="KW-1133">Transmembrane helix</keyword>
<keyword evidence="3" id="KW-0813">Transport</keyword>
<feature type="region of interest" description="Disordered" evidence="11">
    <location>
        <begin position="99"/>
        <end position="127"/>
    </location>
</feature>
<evidence type="ECO:0000313" key="14">
    <source>
        <dbReference type="EMBL" id="KAG0648004.1"/>
    </source>
</evidence>
<dbReference type="AlphaFoldDB" id="A0A9P6VHV8"/>
<keyword evidence="4" id="KW-0107">Calcium channel</keyword>
<comment type="caution">
    <text evidence="14">The sequence shown here is derived from an EMBL/GenBank/DDBJ whole genome shotgun (WGS) entry which is preliminary data.</text>
</comment>
<dbReference type="Pfam" id="PF00924">
    <property type="entry name" value="MS_channel_2nd"/>
    <property type="match status" value="1"/>
</dbReference>
<feature type="transmembrane region" description="Helical" evidence="12">
    <location>
        <begin position="166"/>
        <end position="186"/>
    </location>
</feature>
<evidence type="ECO:0000256" key="1">
    <source>
        <dbReference type="ARBA" id="ARBA00004370"/>
    </source>
</evidence>
<organism evidence="14 15">
    <name type="scientific">Hyphodiscus hymeniophilus</name>
    <dbReference type="NCBI Taxonomy" id="353542"/>
    <lineage>
        <taxon>Eukaryota</taxon>
        <taxon>Fungi</taxon>
        <taxon>Dikarya</taxon>
        <taxon>Ascomycota</taxon>
        <taxon>Pezizomycotina</taxon>
        <taxon>Leotiomycetes</taxon>
        <taxon>Helotiales</taxon>
        <taxon>Hyphodiscaceae</taxon>
        <taxon>Hyphodiscus</taxon>
    </lineage>
</organism>
<feature type="transmembrane region" description="Helical" evidence="12">
    <location>
        <begin position="285"/>
        <end position="302"/>
    </location>
</feature>
<evidence type="ECO:0000313" key="15">
    <source>
        <dbReference type="Proteomes" id="UP000785200"/>
    </source>
</evidence>
<dbReference type="Proteomes" id="UP000785200">
    <property type="component" value="Unassembled WGS sequence"/>
</dbReference>
<feature type="compositionally biased region" description="Basic residues" evidence="11">
    <location>
        <begin position="893"/>
        <end position="905"/>
    </location>
</feature>
<feature type="transmembrane region" description="Helical" evidence="12">
    <location>
        <begin position="504"/>
        <end position="529"/>
    </location>
</feature>
<feature type="compositionally biased region" description="Polar residues" evidence="11">
    <location>
        <begin position="799"/>
        <end position="810"/>
    </location>
</feature>
<keyword evidence="3" id="KW-0106">Calcium</keyword>
<dbReference type="Gene3D" id="1.10.238.10">
    <property type="entry name" value="EF-hand"/>
    <property type="match status" value="1"/>
</dbReference>
<dbReference type="InterPro" id="IPR011992">
    <property type="entry name" value="EF-hand-dom_pair"/>
</dbReference>
<dbReference type="SUPFAM" id="SSF50182">
    <property type="entry name" value="Sm-like ribonucleoproteins"/>
    <property type="match status" value="1"/>
</dbReference>
<feature type="compositionally biased region" description="Basic and acidic residues" evidence="11">
    <location>
        <begin position="62"/>
        <end position="71"/>
    </location>
</feature>
<keyword evidence="9" id="KW-0407">Ion channel</keyword>
<feature type="transmembrane region" description="Helical" evidence="12">
    <location>
        <begin position="198"/>
        <end position="218"/>
    </location>
</feature>
<dbReference type="InterPro" id="IPR023408">
    <property type="entry name" value="MscS_beta-dom_sf"/>
</dbReference>
<feature type="region of interest" description="Disordered" evidence="11">
    <location>
        <begin position="844"/>
        <end position="1001"/>
    </location>
</feature>
<dbReference type="InterPro" id="IPR010920">
    <property type="entry name" value="LSM_dom_sf"/>
</dbReference>
<evidence type="ECO:0000256" key="9">
    <source>
        <dbReference type="ARBA" id="ARBA00023303"/>
    </source>
</evidence>
<feature type="compositionally biased region" description="Polar residues" evidence="11">
    <location>
        <begin position="761"/>
        <end position="776"/>
    </location>
</feature>
<dbReference type="GO" id="GO:0005509">
    <property type="term" value="F:calcium ion binding"/>
    <property type="evidence" value="ECO:0007669"/>
    <property type="project" value="InterPro"/>
</dbReference>
<reference evidence="14" key="1">
    <citation type="submission" date="2019-07" db="EMBL/GenBank/DDBJ databases">
        <title>Hyphodiscus hymeniophilus genome sequencing and assembly.</title>
        <authorList>
            <person name="Kramer G."/>
            <person name="Nodwell J."/>
        </authorList>
    </citation>
    <scope>NUCLEOTIDE SEQUENCE</scope>
    <source>
        <strain evidence="14">ATCC 34498</strain>
    </source>
</reference>
<comment type="catalytic activity">
    <reaction evidence="10">
        <text>Ca(2+)(in) = Ca(2+)(out)</text>
        <dbReference type="Rhea" id="RHEA:29671"/>
        <dbReference type="ChEBI" id="CHEBI:29108"/>
    </reaction>
</comment>
<keyword evidence="6" id="KW-1278">Translocase</keyword>
<evidence type="ECO:0000256" key="6">
    <source>
        <dbReference type="ARBA" id="ARBA00022967"/>
    </source>
</evidence>
<dbReference type="InterPro" id="IPR006685">
    <property type="entry name" value="MscS_channel_2nd"/>
</dbReference>
<evidence type="ECO:0000256" key="2">
    <source>
        <dbReference type="ARBA" id="ARBA00008017"/>
    </source>
</evidence>
<feature type="region of interest" description="Disordered" evidence="11">
    <location>
        <begin position="735"/>
        <end position="810"/>
    </location>
</feature>
<feature type="region of interest" description="Disordered" evidence="11">
    <location>
        <begin position="1"/>
        <end position="85"/>
    </location>
</feature>
<evidence type="ECO:0000256" key="11">
    <source>
        <dbReference type="SAM" id="MobiDB-lite"/>
    </source>
</evidence>
<evidence type="ECO:0000256" key="10">
    <source>
        <dbReference type="ARBA" id="ARBA00036634"/>
    </source>
</evidence>
<dbReference type="EMBL" id="VNKQ01000011">
    <property type="protein sequence ID" value="KAG0648004.1"/>
    <property type="molecule type" value="Genomic_DNA"/>
</dbReference>
<evidence type="ECO:0000256" key="8">
    <source>
        <dbReference type="ARBA" id="ARBA00023136"/>
    </source>
</evidence>
<proteinExistence type="inferred from homology"/>
<dbReference type="Gene3D" id="2.30.30.60">
    <property type="match status" value="1"/>
</dbReference>
<comment type="subcellular location">
    <subcellularLocation>
        <location evidence="1">Membrane</location>
    </subcellularLocation>
</comment>
<feature type="compositionally biased region" description="Basic and acidic residues" evidence="11">
    <location>
        <begin position="1"/>
        <end position="10"/>
    </location>
</feature>
<accession>A0A9P6VHV8</accession>
<protein>
    <submittedName>
        <fullName evidence="14">Mechanosensitive ion channel Msy1</fullName>
    </submittedName>
</protein>
<feature type="transmembrane region" description="Helical" evidence="12">
    <location>
        <begin position="246"/>
        <end position="265"/>
    </location>
</feature>
<feature type="compositionally biased region" description="Polar residues" evidence="11">
    <location>
        <begin position="866"/>
        <end position="877"/>
    </location>
</feature>
<keyword evidence="3" id="KW-0109">Calcium transport</keyword>
<feature type="compositionally biased region" description="Basic and acidic residues" evidence="11">
    <location>
        <begin position="948"/>
        <end position="958"/>
    </location>
</feature>
<keyword evidence="8 12" id="KW-0472">Membrane</keyword>
<keyword evidence="5 12" id="KW-0812">Transmembrane</keyword>
<dbReference type="GO" id="GO:0016020">
    <property type="term" value="C:membrane"/>
    <property type="evidence" value="ECO:0007669"/>
    <property type="project" value="UniProtKB-SubCell"/>
</dbReference>
<evidence type="ECO:0000256" key="5">
    <source>
        <dbReference type="ARBA" id="ARBA00022692"/>
    </source>
</evidence>
<dbReference type="InterPro" id="IPR058650">
    <property type="entry name" value="Msy1/2-like"/>
</dbReference>
<keyword evidence="3" id="KW-0406">Ion transport</keyword>